<gene>
    <name evidence="8" type="ORF">EV650_2137</name>
</gene>
<evidence type="ECO:0000256" key="5">
    <source>
        <dbReference type="PROSITE-ProRule" id="PRU00182"/>
    </source>
</evidence>
<feature type="active site" evidence="4">
    <location>
        <position position="139"/>
    </location>
</feature>
<evidence type="ECO:0000259" key="7">
    <source>
        <dbReference type="SMART" id="SM00363"/>
    </source>
</evidence>
<dbReference type="GO" id="GO:0003723">
    <property type="term" value="F:RNA binding"/>
    <property type="evidence" value="ECO:0007669"/>
    <property type="project" value="UniProtKB-KW"/>
</dbReference>
<comment type="catalytic activity">
    <reaction evidence="1 6">
        <text>a uridine in RNA = a pseudouridine in RNA</text>
        <dbReference type="Rhea" id="RHEA:48348"/>
        <dbReference type="Rhea" id="RHEA-COMP:12068"/>
        <dbReference type="Rhea" id="RHEA-COMP:12069"/>
        <dbReference type="ChEBI" id="CHEBI:65314"/>
        <dbReference type="ChEBI" id="CHEBI:65315"/>
    </reaction>
</comment>
<keyword evidence="9" id="KW-1185">Reference proteome</keyword>
<dbReference type="InterPro" id="IPR036986">
    <property type="entry name" value="S4_RNA-bd_sf"/>
</dbReference>
<keyword evidence="3 6" id="KW-0413">Isomerase</keyword>
<dbReference type="SMART" id="SM00363">
    <property type="entry name" value="S4"/>
    <property type="match status" value="1"/>
</dbReference>
<dbReference type="SUPFAM" id="SSF55174">
    <property type="entry name" value="Alpha-L RNA-binding motif"/>
    <property type="match status" value="1"/>
</dbReference>
<evidence type="ECO:0000256" key="6">
    <source>
        <dbReference type="RuleBase" id="RU362028"/>
    </source>
</evidence>
<evidence type="ECO:0000313" key="9">
    <source>
        <dbReference type="Proteomes" id="UP000295447"/>
    </source>
</evidence>
<dbReference type="InterPro" id="IPR002942">
    <property type="entry name" value="S4_RNA-bd"/>
</dbReference>
<proteinExistence type="inferred from homology"/>
<dbReference type="SUPFAM" id="SSF55120">
    <property type="entry name" value="Pseudouridine synthase"/>
    <property type="match status" value="1"/>
</dbReference>
<dbReference type="GO" id="GO:0000455">
    <property type="term" value="P:enzyme-directed rRNA pseudouridine synthesis"/>
    <property type="evidence" value="ECO:0007669"/>
    <property type="project" value="TreeGrafter"/>
</dbReference>
<dbReference type="PROSITE" id="PS01129">
    <property type="entry name" value="PSI_RLU"/>
    <property type="match status" value="1"/>
</dbReference>
<dbReference type="EMBL" id="SODF01000001">
    <property type="protein sequence ID" value="TDW23285.1"/>
    <property type="molecule type" value="Genomic_DNA"/>
</dbReference>
<dbReference type="PANTHER" id="PTHR21600:SF44">
    <property type="entry name" value="RIBOSOMAL LARGE SUBUNIT PSEUDOURIDINE SYNTHASE D"/>
    <property type="match status" value="1"/>
</dbReference>
<dbReference type="CDD" id="cd00165">
    <property type="entry name" value="S4"/>
    <property type="match status" value="1"/>
</dbReference>
<evidence type="ECO:0000256" key="4">
    <source>
        <dbReference type="PIRSR" id="PIRSR606225-1"/>
    </source>
</evidence>
<dbReference type="Pfam" id="PF01479">
    <property type="entry name" value="S4"/>
    <property type="match status" value="1"/>
</dbReference>
<dbReference type="NCBIfam" id="TIGR00005">
    <property type="entry name" value="rluA_subfam"/>
    <property type="match status" value="1"/>
</dbReference>
<dbReference type="InterPro" id="IPR006224">
    <property type="entry name" value="PsdUridine_synth_RluA-like_CS"/>
</dbReference>
<comment type="function">
    <text evidence="6">Responsible for synthesis of pseudouridine from uracil.</text>
</comment>
<dbReference type="GO" id="GO:0120159">
    <property type="term" value="F:rRNA pseudouridine synthase activity"/>
    <property type="evidence" value="ECO:0007669"/>
    <property type="project" value="UniProtKB-ARBA"/>
</dbReference>
<dbReference type="Gene3D" id="3.10.290.10">
    <property type="entry name" value="RNA-binding S4 domain"/>
    <property type="match status" value="1"/>
</dbReference>
<organism evidence="8 9">
    <name type="scientific">Kribbella kalugense</name>
    <dbReference type="NCBI Taxonomy" id="2512221"/>
    <lineage>
        <taxon>Bacteria</taxon>
        <taxon>Bacillati</taxon>
        <taxon>Actinomycetota</taxon>
        <taxon>Actinomycetes</taxon>
        <taxon>Propionibacteriales</taxon>
        <taxon>Kribbellaceae</taxon>
        <taxon>Kribbella</taxon>
    </lineage>
</organism>
<sequence>MTARTVMVPDGLAGERLDAALSRLFGVSRTKAVEMIESGLVQVDGVPAPKSSRVAAGVLLDVELPAPPTEVTVVPETVDNLRIVYDDDEIIVVDKPVGVAAHPSPGWTGPTVIGHLAGAGFNISTSGAAERKGIVHRLDVGTSGLMVVAKTEYSYTVLKRAFKERTVKKIYHALVQGHPDPFTGTVDAPIDRHPNHDYKFGVVAGGKPSVTHYETLEAFRYATLLEITLETGRTHQIRVHMSAIGHPCCGDLTYGADPVLAERLGLNRQWLHAMRLGFNHPGTGEYVEFTSKYPDDLDQALDLLVDAQ</sequence>
<evidence type="ECO:0000256" key="3">
    <source>
        <dbReference type="ARBA" id="ARBA00023235"/>
    </source>
</evidence>
<dbReference type="InterPro" id="IPR006225">
    <property type="entry name" value="PsdUridine_synth_RluC/D"/>
</dbReference>
<comment type="similarity">
    <text evidence="2 6">Belongs to the pseudouridine synthase RluA family.</text>
</comment>
<dbReference type="AlphaFoldDB" id="A0A4R7ZZI6"/>
<dbReference type="Pfam" id="PF00849">
    <property type="entry name" value="PseudoU_synth_2"/>
    <property type="match status" value="1"/>
</dbReference>
<keyword evidence="5" id="KW-0694">RNA-binding</keyword>
<evidence type="ECO:0000256" key="1">
    <source>
        <dbReference type="ARBA" id="ARBA00000073"/>
    </source>
</evidence>
<feature type="domain" description="RNA-binding S4" evidence="7">
    <location>
        <begin position="15"/>
        <end position="82"/>
    </location>
</feature>
<dbReference type="EC" id="5.4.99.-" evidence="6"/>
<dbReference type="PROSITE" id="PS50889">
    <property type="entry name" value="S4"/>
    <property type="match status" value="1"/>
</dbReference>
<dbReference type="Gene3D" id="3.30.2350.10">
    <property type="entry name" value="Pseudouridine synthase"/>
    <property type="match status" value="1"/>
</dbReference>
<dbReference type="InterPro" id="IPR006145">
    <property type="entry name" value="PsdUridine_synth_RsuA/RluA"/>
</dbReference>
<name>A0A4R7ZZI6_9ACTN</name>
<protein>
    <recommendedName>
        <fullName evidence="6">Pseudouridine synthase</fullName>
        <ecNumber evidence="6">5.4.99.-</ecNumber>
    </recommendedName>
</protein>
<accession>A0A4R7ZZI6</accession>
<dbReference type="PANTHER" id="PTHR21600">
    <property type="entry name" value="MITOCHONDRIAL RNA PSEUDOURIDINE SYNTHASE"/>
    <property type="match status" value="1"/>
</dbReference>
<dbReference type="InterPro" id="IPR050188">
    <property type="entry name" value="RluA_PseudoU_synthase"/>
</dbReference>
<dbReference type="CDD" id="cd02869">
    <property type="entry name" value="PseudoU_synth_RluA_like"/>
    <property type="match status" value="1"/>
</dbReference>
<evidence type="ECO:0000313" key="8">
    <source>
        <dbReference type="EMBL" id="TDW23285.1"/>
    </source>
</evidence>
<reference evidence="8 9" key="1">
    <citation type="submission" date="2019-03" db="EMBL/GenBank/DDBJ databases">
        <title>Genomic Encyclopedia of Type Strains, Phase III (KMG-III): the genomes of soil and plant-associated and newly described type strains.</title>
        <authorList>
            <person name="Whitman W."/>
        </authorList>
    </citation>
    <scope>NUCLEOTIDE SEQUENCE [LARGE SCALE GENOMIC DNA]</scope>
    <source>
        <strain evidence="8 9">VKM Ac-2570</strain>
    </source>
</reference>
<dbReference type="Proteomes" id="UP000295447">
    <property type="component" value="Unassembled WGS sequence"/>
</dbReference>
<comment type="caution">
    <text evidence="8">The sequence shown here is derived from an EMBL/GenBank/DDBJ whole genome shotgun (WGS) entry which is preliminary data.</text>
</comment>
<dbReference type="InterPro" id="IPR020103">
    <property type="entry name" value="PsdUridine_synth_cat_dom_sf"/>
</dbReference>
<evidence type="ECO:0000256" key="2">
    <source>
        <dbReference type="ARBA" id="ARBA00010876"/>
    </source>
</evidence>